<gene>
    <name evidence="1" type="ORF">AVEN_6417_1</name>
</gene>
<proteinExistence type="predicted"/>
<dbReference type="Proteomes" id="UP000499080">
    <property type="component" value="Unassembled WGS sequence"/>
</dbReference>
<accession>A0A4Y2T2S0</accession>
<reference evidence="1 2" key="1">
    <citation type="journal article" date="2019" name="Sci. Rep.">
        <title>Orb-weaving spider Araneus ventricosus genome elucidates the spidroin gene catalogue.</title>
        <authorList>
            <person name="Kono N."/>
            <person name="Nakamura H."/>
            <person name="Ohtoshi R."/>
            <person name="Moran D.A.P."/>
            <person name="Shinohara A."/>
            <person name="Yoshida Y."/>
            <person name="Fujiwara M."/>
            <person name="Mori M."/>
            <person name="Tomita M."/>
            <person name="Arakawa K."/>
        </authorList>
    </citation>
    <scope>NUCLEOTIDE SEQUENCE [LARGE SCALE GENOMIC DNA]</scope>
</reference>
<sequence>MFVSWWKLYWMPASRQNGSVIATGSLSGRAAPIGLFFWPLHEYMNEPSLDIRLRFEIYEIRLGIHHVHSTNFPNPIAFWVEGIENKSNSDFTKLGES</sequence>
<organism evidence="1 2">
    <name type="scientific">Araneus ventricosus</name>
    <name type="common">Orbweaver spider</name>
    <name type="synonym">Epeira ventricosa</name>
    <dbReference type="NCBI Taxonomy" id="182803"/>
    <lineage>
        <taxon>Eukaryota</taxon>
        <taxon>Metazoa</taxon>
        <taxon>Ecdysozoa</taxon>
        <taxon>Arthropoda</taxon>
        <taxon>Chelicerata</taxon>
        <taxon>Arachnida</taxon>
        <taxon>Araneae</taxon>
        <taxon>Araneomorphae</taxon>
        <taxon>Entelegynae</taxon>
        <taxon>Araneoidea</taxon>
        <taxon>Araneidae</taxon>
        <taxon>Araneus</taxon>
    </lineage>
</organism>
<comment type="caution">
    <text evidence="1">The sequence shown here is derived from an EMBL/GenBank/DDBJ whole genome shotgun (WGS) entry which is preliminary data.</text>
</comment>
<keyword evidence="2" id="KW-1185">Reference proteome</keyword>
<dbReference type="EMBL" id="BGPR01024933">
    <property type="protein sequence ID" value="GBN93405.1"/>
    <property type="molecule type" value="Genomic_DNA"/>
</dbReference>
<name>A0A4Y2T2S0_ARAVE</name>
<protein>
    <submittedName>
        <fullName evidence="1">Uncharacterized protein</fullName>
    </submittedName>
</protein>
<evidence type="ECO:0000313" key="2">
    <source>
        <dbReference type="Proteomes" id="UP000499080"/>
    </source>
</evidence>
<evidence type="ECO:0000313" key="1">
    <source>
        <dbReference type="EMBL" id="GBN93405.1"/>
    </source>
</evidence>
<dbReference type="AlphaFoldDB" id="A0A4Y2T2S0"/>